<keyword evidence="3" id="KW-0804">Transcription</keyword>
<dbReference type="Proteomes" id="UP000216122">
    <property type="component" value="Unassembled WGS sequence"/>
</dbReference>
<dbReference type="CDD" id="cd00093">
    <property type="entry name" value="HTH_XRE"/>
    <property type="match status" value="1"/>
</dbReference>
<accession>A0A256VLZ4</accession>
<dbReference type="InterPro" id="IPR001387">
    <property type="entry name" value="Cro/C1-type_HTH"/>
</dbReference>
<sequence>MNENIIGNNIAKRRHALNISQEKLAEASDLSVNYISRIERGASKHISAESLYRISKSLNISMETLMEDGHSDLINPGPQQERLINYLQNFNLEKSEILSKHILDLLMNYHIEL</sequence>
<protein>
    <recommendedName>
        <fullName evidence="4">HTH cro/C1-type domain-containing protein</fullName>
    </recommendedName>
</protein>
<evidence type="ECO:0000259" key="4">
    <source>
        <dbReference type="PROSITE" id="PS50943"/>
    </source>
</evidence>
<dbReference type="PANTHER" id="PTHR46797">
    <property type="entry name" value="HTH-TYPE TRANSCRIPTIONAL REGULATOR"/>
    <property type="match status" value="1"/>
</dbReference>
<dbReference type="InterPro" id="IPR050807">
    <property type="entry name" value="TransReg_Diox_bact_type"/>
</dbReference>
<keyword evidence="1" id="KW-0805">Transcription regulation</keyword>
<feature type="domain" description="HTH cro/C1-type" evidence="4">
    <location>
        <begin position="10"/>
        <end position="65"/>
    </location>
</feature>
<dbReference type="GO" id="GO:0003677">
    <property type="term" value="F:DNA binding"/>
    <property type="evidence" value="ECO:0007669"/>
    <property type="project" value="UniProtKB-KW"/>
</dbReference>
<organism evidence="5 6">
    <name type="scientific">Limosilactobacillus reuteri</name>
    <name type="common">Lactobacillus reuteri</name>
    <dbReference type="NCBI Taxonomy" id="1598"/>
    <lineage>
        <taxon>Bacteria</taxon>
        <taxon>Bacillati</taxon>
        <taxon>Bacillota</taxon>
        <taxon>Bacilli</taxon>
        <taxon>Lactobacillales</taxon>
        <taxon>Lactobacillaceae</taxon>
        <taxon>Limosilactobacillus</taxon>
    </lineage>
</organism>
<evidence type="ECO:0000256" key="1">
    <source>
        <dbReference type="ARBA" id="ARBA00023015"/>
    </source>
</evidence>
<dbReference type="EMBL" id="NGQC01000019">
    <property type="protein sequence ID" value="OYT04638.1"/>
    <property type="molecule type" value="Genomic_DNA"/>
</dbReference>
<name>A0A256VLZ4_LIMRT</name>
<keyword evidence="2" id="KW-0238">DNA-binding</keyword>
<evidence type="ECO:0000256" key="3">
    <source>
        <dbReference type="ARBA" id="ARBA00023163"/>
    </source>
</evidence>
<comment type="caution">
    <text evidence="5">The sequence shown here is derived from an EMBL/GenBank/DDBJ whole genome shotgun (WGS) entry which is preliminary data.</text>
</comment>
<dbReference type="Gene3D" id="1.10.260.40">
    <property type="entry name" value="lambda repressor-like DNA-binding domains"/>
    <property type="match status" value="1"/>
</dbReference>
<dbReference type="SUPFAM" id="SSF47413">
    <property type="entry name" value="lambda repressor-like DNA-binding domains"/>
    <property type="match status" value="1"/>
</dbReference>
<reference evidence="5 6" key="2">
    <citation type="submission" date="2017-09" db="EMBL/GenBank/DDBJ databases">
        <title>Tripartite evolution among Lactobacillus johnsonii, Lactobacillus taiwanensis, Lactobacillus reuteri and their rodent host.</title>
        <authorList>
            <person name="Wang T."/>
            <person name="Knowles S."/>
            <person name="Cheng C."/>
        </authorList>
    </citation>
    <scope>NUCLEOTIDE SEQUENCE [LARGE SCALE GENOMIC DNA]</scope>
    <source>
        <strain evidence="5 6">103v</strain>
    </source>
</reference>
<evidence type="ECO:0000313" key="6">
    <source>
        <dbReference type="Proteomes" id="UP000216122"/>
    </source>
</evidence>
<dbReference type="GO" id="GO:0003700">
    <property type="term" value="F:DNA-binding transcription factor activity"/>
    <property type="evidence" value="ECO:0007669"/>
    <property type="project" value="TreeGrafter"/>
</dbReference>
<dbReference type="SMART" id="SM00530">
    <property type="entry name" value="HTH_XRE"/>
    <property type="match status" value="1"/>
</dbReference>
<gene>
    <name evidence="5" type="ORF">CBG21_02125</name>
</gene>
<dbReference type="AlphaFoldDB" id="A0A256VLZ4"/>
<dbReference type="PANTHER" id="PTHR46797:SF23">
    <property type="entry name" value="HTH-TYPE TRANSCRIPTIONAL REGULATOR SUTR"/>
    <property type="match status" value="1"/>
</dbReference>
<proteinExistence type="predicted"/>
<reference evidence="6" key="1">
    <citation type="submission" date="2017-05" db="EMBL/GenBank/DDBJ databases">
        <authorList>
            <person name="Lin X.B."/>
            <person name="Stothard P."/>
            <person name="Tasseva G."/>
            <person name="Walter J."/>
        </authorList>
    </citation>
    <scope>NUCLEOTIDE SEQUENCE [LARGE SCALE GENOMIC DNA]</scope>
    <source>
        <strain evidence="6">103v</strain>
    </source>
</reference>
<dbReference type="RefSeq" id="WP_094504123.1">
    <property type="nucleotide sequence ID" value="NZ_NGPH01000016.1"/>
</dbReference>
<dbReference type="InterPro" id="IPR010982">
    <property type="entry name" value="Lambda_DNA-bd_dom_sf"/>
</dbReference>
<dbReference type="GO" id="GO:0005829">
    <property type="term" value="C:cytosol"/>
    <property type="evidence" value="ECO:0007669"/>
    <property type="project" value="TreeGrafter"/>
</dbReference>
<dbReference type="Pfam" id="PF01381">
    <property type="entry name" value="HTH_3"/>
    <property type="match status" value="1"/>
</dbReference>
<evidence type="ECO:0000313" key="5">
    <source>
        <dbReference type="EMBL" id="OYT04638.1"/>
    </source>
</evidence>
<evidence type="ECO:0000256" key="2">
    <source>
        <dbReference type="ARBA" id="ARBA00023125"/>
    </source>
</evidence>
<dbReference type="PROSITE" id="PS50943">
    <property type="entry name" value="HTH_CROC1"/>
    <property type="match status" value="1"/>
</dbReference>